<sequence length="136" mass="14442">MASPGKAAAPWAVKLVHDGKEQGVPAEKIRQKLVLEGLEPDLIDGVVEAGSLSAKLHTIEPSSPCTSPQRRQLSARKFHDMLSVGLPPAVVRQKMAMDGCQPEEINNFFASAGGVATAEAEEEMDEEAKLAEPQAA</sequence>
<dbReference type="GO" id="GO:0071203">
    <property type="term" value="C:WASH complex"/>
    <property type="evidence" value="ECO:0007669"/>
    <property type="project" value="InterPro"/>
</dbReference>
<proteinExistence type="predicted"/>
<dbReference type="AlphaFoldDB" id="D8LEX1"/>
<feature type="region of interest" description="Disordered" evidence="1">
    <location>
        <begin position="116"/>
        <end position="136"/>
    </location>
</feature>
<dbReference type="EMBL" id="FN648000">
    <property type="protein sequence ID" value="CBN79791.1"/>
    <property type="molecule type" value="Genomic_DNA"/>
</dbReference>
<evidence type="ECO:0000256" key="1">
    <source>
        <dbReference type="SAM" id="MobiDB-lite"/>
    </source>
</evidence>
<evidence type="ECO:0000313" key="3">
    <source>
        <dbReference type="Proteomes" id="UP000002630"/>
    </source>
</evidence>
<dbReference type="InParanoid" id="D8LEX1"/>
<dbReference type="InterPro" id="IPR019309">
    <property type="entry name" value="WASHC3"/>
</dbReference>
<dbReference type="Proteomes" id="UP000002630">
    <property type="component" value="Linkage Group LG11"/>
</dbReference>
<accession>D8LEX1</accession>
<protein>
    <submittedName>
        <fullName evidence="2">Uncharacterized protein</fullName>
    </submittedName>
</protein>
<dbReference type="Pfam" id="PF10152">
    <property type="entry name" value="CCDC53"/>
    <property type="match status" value="1"/>
</dbReference>
<organism evidence="2 3">
    <name type="scientific">Ectocarpus siliculosus</name>
    <name type="common">Brown alga</name>
    <name type="synonym">Conferva siliculosa</name>
    <dbReference type="NCBI Taxonomy" id="2880"/>
    <lineage>
        <taxon>Eukaryota</taxon>
        <taxon>Sar</taxon>
        <taxon>Stramenopiles</taxon>
        <taxon>Ochrophyta</taxon>
        <taxon>PX clade</taxon>
        <taxon>Phaeophyceae</taxon>
        <taxon>Ectocarpales</taxon>
        <taxon>Ectocarpaceae</taxon>
        <taxon>Ectocarpus</taxon>
    </lineage>
</organism>
<name>D8LEX1_ECTSI</name>
<evidence type="ECO:0000313" key="2">
    <source>
        <dbReference type="EMBL" id="CBN79791.1"/>
    </source>
</evidence>
<keyword evidence="3" id="KW-1185">Reference proteome</keyword>
<reference evidence="2 3" key="1">
    <citation type="journal article" date="2010" name="Nature">
        <title>The Ectocarpus genome and the independent evolution of multicellularity in brown algae.</title>
        <authorList>
            <person name="Cock J.M."/>
            <person name="Sterck L."/>
            <person name="Rouze P."/>
            <person name="Scornet D."/>
            <person name="Allen A.E."/>
            <person name="Amoutzias G."/>
            <person name="Anthouard V."/>
            <person name="Artiguenave F."/>
            <person name="Aury J.M."/>
            <person name="Badger J.H."/>
            <person name="Beszteri B."/>
            <person name="Billiau K."/>
            <person name="Bonnet E."/>
            <person name="Bothwell J.H."/>
            <person name="Bowler C."/>
            <person name="Boyen C."/>
            <person name="Brownlee C."/>
            <person name="Carrano C.J."/>
            <person name="Charrier B."/>
            <person name="Cho G.Y."/>
            <person name="Coelho S.M."/>
            <person name="Collen J."/>
            <person name="Corre E."/>
            <person name="Da Silva C."/>
            <person name="Delage L."/>
            <person name="Delaroque N."/>
            <person name="Dittami S.M."/>
            <person name="Doulbeau S."/>
            <person name="Elias M."/>
            <person name="Farnham G."/>
            <person name="Gachon C.M."/>
            <person name="Gschloessl B."/>
            <person name="Heesch S."/>
            <person name="Jabbari K."/>
            <person name="Jubin C."/>
            <person name="Kawai H."/>
            <person name="Kimura K."/>
            <person name="Kloareg B."/>
            <person name="Kupper F.C."/>
            <person name="Lang D."/>
            <person name="Le Bail A."/>
            <person name="Leblanc C."/>
            <person name="Lerouge P."/>
            <person name="Lohr M."/>
            <person name="Lopez P.J."/>
            <person name="Martens C."/>
            <person name="Maumus F."/>
            <person name="Michel G."/>
            <person name="Miranda-Saavedra D."/>
            <person name="Morales J."/>
            <person name="Moreau H."/>
            <person name="Motomura T."/>
            <person name="Nagasato C."/>
            <person name="Napoli C.A."/>
            <person name="Nelson D.R."/>
            <person name="Nyvall-Collen P."/>
            <person name="Peters A.F."/>
            <person name="Pommier C."/>
            <person name="Potin P."/>
            <person name="Poulain J."/>
            <person name="Quesneville H."/>
            <person name="Read B."/>
            <person name="Rensing S.A."/>
            <person name="Ritter A."/>
            <person name="Rousvoal S."/>
            <person name="Samanta M."/>
            <person name="Samson G."/>
            <person name="Schroeder D.C."/>
            <person name="Segurens B."/>
            <person name="Strittmatter M."/>
            <person name="Tonon T."/>
            <person name="Tregear J.W."/>
            <person name="Valentin K."/>
            <person name="von Dassow P."/>
            <person name="Yamagishi T."/>
            <person name="Van de Peer Y."/>
            <person name="Wincker P."/>
        </authorList>
    </citation>
    <scope>NUCLEOTIDE SEQUENCE [LARGE SCALE GENOMIC DNA]</scope>
    <source>
        <strain evidence="3">Ec32 / CCAP1310/4</strain>
    </source>
</reference>
<gene>
    <name evidence="2" type="ORF">Esi_0014_0108</name>
</gene>
<dbReference type="OrthoDB" id="1668162at2759"/>
<dbReference type="EMBL" id="FN649736">
    <property type="protein sequence ID" value="CBN79791.1"/>
    <property type="molecule type" value="Genomic_DNA"/>
</dbReference>